<feature type="region of interest" description="Disordered" evidence="8">
    <location>
        <begin position="834"/>
        <end position="854"/>
    </location>
</feature>
<dbReference type="SUPFAM" id="SSF48452">
    <property type="entry name" value="TPR-like"/>
    <property type="match status" value="1"/>
</dbReference>
<dbReference type="eggNOG" id="KOG2300">
    <property type="taxonomic scope" value="Eukaryota"/>
</dbReference>
<dbReference type="GO" id="GO:0007059">
    <property type="term" value="P:chromosome segregation"/>
    <property type="evidence" value="ECO:0007669"/>
    <property type="project" value="UniProtKB-KW"/>
</dbReference>
<comment type="subcellular location">
    <subcellularLocation>
        <location evidence="1">Nucleus</location>
    </subcellularLocation>
</comment>
<evidence type="ECO:0000313" key="10">
    <source>
        <dbReference type="Proteomes" id="UP000198341"/>
    </source>
</evidence>
<evidence type="ECO:0000256" key="6">
    <source>
        <dbReference type="ARBA" id="ARBA00023242"/>
    </source>
</evidence>
<organism evidence="9 10">
    <name type="scientific">Bathycoccus prasinos</name>
    <dbReference type="NCBI Taxonomy" id="41875"/>
    <lineage>
        <taxon>Eukaryota</taxon>
        <taxon>Viridiplantae</taxon>
        <taxon>Chlorophyta</taxon>
        <taxon>Mamiellophyceae</taxon>
        <taxon>Mamiellales</taxon>
        <taxon>Bathycoccaceae</taxon>
        <taxon>Bathycoccus</taxon>
    </lineage>
</organism>
<keyword evidence="7" id="KW-0131">Cell cycle</keyword>
<dbReference type="InterPro" id="IPR011990">
    <property type="entry name" value="TPR-like_helical_dom_sf"/>
</dbReference>
<keyword evidence="5" id="KW-0159">Chromosome partition</keyword>
<feature type="compositionally biased region" description="Basic and acidic residues" evidence="8">
    <location>
        <begin position="341"/>
        <end position="353"/>
    </location>
</feature>
<feature type="compositionally biased region" description="Acidic residues" evidence="8">
    <location>
        <begin position="716"/>
        <end position="731"/>
    </location>
</feature>
<evidence type="ECO:0000256" key="2">
    <source>
        <dbReference type="ARBA" id="ARBA00008585"/>
    </source>
</evidence>
<feature type="compositionally biased region" description="Acidic residues" evidence="8">
    <location>
        <begin position="466"/>
        <end position="482"/>
    </location>
</feature>
<protein>
    <submittedName>
        <fullName evidence="9">Uncharacterized protein</fullName>
    </submittedName>
</protein>
<dbReference type="STRING" id="41875.K8FHY7"/>
<dbReference type="OrthoDB" id="5565328at2759"/>
<dbReference type="GeneID" id="19014880"/>
<evidence type="ECO:0000256" key="3">
    <source>
        <dbReference type="ARBA" id="ARBA00022618"/>
    </source>
</evidence>
<keyword evidence="4" id="KW-0498">Mitosis</keyword>
<feature type="region of interest" description="Disordered" evidence="8">
    <location>
        <begin position="697"/>
        <end position="733"/>
    </location>
</feature>
<feature type="region of interest" description="Disordered" evidence="8">
    <location>
        <begin position="338"/>
        <end position="362"/>
    </location>
</feature>
<dbReference type="InterPro" id="IPR019440">
    <property type="entry name" value="MAU2"/>
</dbReference>
<name>K8FHY7_9CHLO</name>
<evidence type="ECO:0000256" key="7">
    <source>
        <dbReference type="ARBA" id="ARBA00023306"/>
    </source>
</evidence>
<dbReference type="Proteomes" id="UP000198341">
    <property type="component" value="Chromosome 7"/>
</dbReference>
<dbReference type="AlphaFoldDB" id="K8FHY7"/>
<evidence type="ECO:0000256" key="4">
    <source>
        <dbReference type="ARBA" id="ARBA00022776"/>
    </source>
</evidence>
<proteinExistence type="inferred from homology"/>
<keyword evidence="10" id="KW-1185">Reference proteome</keyword>
<evidence type="ECO:0000256" key="8">
    <source>
        <dbReference type="SAM" id="MobiDB-lite"/>
    </source>
</evidence>
<dbReference type="PANTHER" id="PTHR21394">
    <property type="entry name" value="MAU2 CHROMATID COHESION FACTOR HOMOLOG"/>
    <property type="match status" value="1"/>
</dbReference>
<feature type="compositionally biased region" description="Basic and acidic residues" evidence="8">
    <location>
        <begin position="455"/>
        <end position="465"/>
    </location>
</feature>
<evidence type="ECO:0000256" key="5">
    <source>
        <dbReference type="ARBA" id="ARBA00022829"/>
    </source>
</evidence>
<evidence type="ECO:0000256" key="1">
    <source>
        <dbReference type="ARBA" id="ARBA00004123"/>
    </source>
</evidence>
<dbReference type="GO" id="GO:0007064">
    <property type="term" value="P:mitotic sister chromatid cohesion"/>
    <property type="evidence" value="ECO:0007669"/>
    <property type="project" value="InterPro"/>
</dbReference>
<evidence type="ECO:0000313" key="9">
    <source>
        <dbReference type="EMBL" id="CCO66289.1"/>
    </source>
</evidence>
<dbReference type="GO" id="GO:0005634">
    <property type="term" value="C:nucleus"/>
    <property type="evidence" value="ECO:0007669"/>
    <property type="project" value="UniProtKB-SubCell"/>
</dbReference>
<sequence length="892" mass="100888">MEDEDYDENHQSSPLRLARHLTSLAHEFLNSLNPLHAILALETTFQNPQAKFPSSMNIEEVKNRKLIGSILNAITENQAEAKRHLEFGKVVLKDHARYEVLKYETFYELAIANRNLVPTDGEKAKKMEEESLNNCLDLAKRMKEDASGVLTKTERDEWRLRFAFTLLAMGEMHLRNESFSKSERSFGLAFKAVEVMERELVKRRNGEEEKLLMKEEKNGLTRLKLTVALADFERAILQRASGEEPSRVSKAMKRAEMIAKDVHAMDEHARELFQFSSLRCASKIEEGDVASALKGANDLRKRCEYHKKRMEAHLEETEFVERILVKAGLIEWRKKTMMKKKSNDDESEKDAKKTSPFAQLNESAKEWIPERQVIARAEILLAETSRKSGSTKETAQRLREVKKMLDEGLEELGISALGLPYRKEGGDVEIDENARETNGTAMKRNQNKADEDEEGKNGEIAAKEKDDDEEEMDVDEKEEEEQTPTTTRTSRRSTRGGGKSTPRSDSKPSKKIPATESTKKKRAAKTKEVVVQKKPQSPPPQQQQEQPKKQERLWVMKEENLGPRSSCDAHPFFTLRCSCNELLASIYLTAGDYPKAVLEANELDATVSAYPRTLSSLVAHCEMVRGHALYSMGKYRDSVKAFTKAAERAKTPSFRDVATLCAALGELATGGTKGASKALDLAQPICRRHEDFLQNEEEKEKLRKKKEEESKNAKDEADDDEEEEDDDDDEEISFRPSLVDRAVALFVSGFAFLERGNQDGAKSRLSSALKLAHAKTKDTQLVAACLRALGSIASERSASNEQQQALDMLQSAFTLSKAQDDLDGQVEALRKLVESHEKKGSNEKEKKTLSDYLQKKEKQMEDGLNKLKLEENKINVLHLEKGLKDLEEDELA</sequence>
<gene>
    <name evidence="9" type="ORF">Bathy07g03910</name>
</gene>
<dbReference type="RefSeq" id="XP_007512201.1">
    <property type="nucleotide sequence ID" value="XM_007512139.1"/>
</dbReference>
<feature type="compositionally biased region" description="Basic and acidic residues" evidence="8">
    <location>
        <begin position="697"/>
        <end position="715"/>
    </location>
</feature>
<keyword evidence="6" id="KW-0539">Nucleus</keyword>
<comment type="similarity">
    <text evidence="2">Belongs to the SCC4/mau-2 family.</text>
</comment>
<dbReference type="KEGG" id="bpg:Bathy07g03910"/>
<accession>K8FHY7</accession>
<dbReference type="GO" id="GO:0051301">
    <property type="term" value="P:cell division"/>
    <property type="evidence" value="ECO:0007669"/>
    <property type="project" value="UniProtKB-KW"/>
</dbReference>
<dbReference type="EMBL" id="FO082272">
    <property type="protein sequence ID" value="CCO66289.1"/>
    <property type="molecule type" value="Genomic_DNA"/>
</dbReference>
<dbReference type="Gene3D" id="1.25.40.10">
    <property type="entry name" value="Tetratricopeptide repeat domain"/>
    <property type="match status" value="1"/>
</dbReference>
<reference evidence="9 10" key="1">
    <citation type="submission" date="2011-10" db="EMBL/GenBank/DDBJ databases">
        <authorList>
            <person name="Genoscope - CEA"/>
        </authorList>
    </citation>
    <scope>NUCLEOTIDE SEQUENCE [LARGE SCALE GENOMIC DNA]</scope>
    <source>
        <strain evidence="9 10">RCC 1105</strain>
    </source>
</reference>
<keyword evidence="3" id="KW-0132">Cell division</keyword>
<feature type="region of interest" description="Disordered" evidence="8">
    <location>
        <begin position="428"/>
        <end position="550"/>
    </location>
</feature>